<dbReference type="RefSeq" id="WP_055661430.1">
    <property type="nucleotide sequence ID" value="NZ_CXST01000007.1"/>
</dbReference>
<dbReference type="InterPro" id="IPR011051">
    <property type="entry name" value="RmlC_Cupin_sf"/>
</dbReference>
<proteinExistence type="predicted"/>
<dbReference type="InterPro" id="IPR010982">
    <property type="entry name" value="Lambda_DNA-bd_dom_sf"/>
</dbReference>
<dbReference type="AlphaFoldDB" id="A0A0M6YBC4"/>
<dbReference type="Gene3D" id="2.60.120.10">
    <property type="entry name" value="Jelly Rolls"/>
    <property type="match status" value="1"/>
</dbReference>
<dbReference type="OrthoDB" id="9805356at2"/>
<dbReference type="GO" id="GO:0005829">
    <property type="term" value="C:cytosol"/>
    <property type="evidence" value="ECO:0007669"/>
    <property type="project" value="TreeGrafter"/>
</dbReference>
<dbReference type="GO" id="GO:0003700">
    <property type="term" value="F:DNA-binding transcription factor activity"/>
    <property type="evidence" value="ECO:0007669"/>
    <property type="project" value="TreeGrafter"/>
</dbReference>
<dbReference type="Pfam" id="PF01381">
    <property type="entry name" value="HTH_3"/>
    <property type="match status" value="1"/>
</dbReference>
<dbReference type="PANTHER" id="PTHR46797">
    <property type="entry name" value="HTH-TYPE TRANSCRIPTIONAL REGULATOR"/>
    <property type="match status" value="1"/>
</dbReference>
<name>A0A0M6YBC4_9HYPH</name>
<evidence type="ECO:0000313" key="4">
    <source>
        <dbReference type="Proteomes" id="UP000048926"/>
    </source>
</evidence>
<protein>
    <submittedName>
        <fullName evidence="3">HTH-type transcriptional regulator SinR</fullName>
    </submittedName>
</protein>
<dbReference type="CDD" id="cd02209">
    <property type="entry name" value="cupin_XRE_C"/>
    <property type="match status" value="1"/>
</dbReference>
<dbReference type="InterPro" id="IPR001387">
    <property type="entry name" value="Cro/C1-type_HTH"/>
</dbReference>
<dbReference type="SMART" id="SM00530">
    <property type="entry name" value="HTH_XRE"/>
    <property type="match status" value="1"/>
</dbReference>
<evidence type="ECO:0000259" key="2">
    <source>
        <dbReference type="PROSITE" id="PS50943"/>
    </source>
</evidence>
<dbReference type="PANTHER" id="PTHR46797:SF19">
    <property type="entry name" value="BLL2473 PROTEIN"/>
    <property type="match status" value="1"/>
</dbReference>
<dbReference type="Proteomes" id="UP000048926">
    <property type="component" value="Unassembled WGS sequence"/>
</dbReference>
<dbReference type="SUPFAM" id="SSF47413">
    <property type="entry name" value="lambda repressor-like DNA-binding domains"/>
    <property type="match status" value="1"/>
</dbReference>
<dbReference type="Pfam" id="PF07883">
    <property type="entry name" value="Cupin_2"/>
    <property type="match status" value="1"/>
</dbReference>
<evidence type="ECO:0000256" key="1">
    <source>
        <dbReference type="ARBA" id="ARBA00023125"/>
    </source>
</evidence>
<reference evidence="4" key="1">
    <citation type="submission" date="2015-07" db="EMBL/GenBank/DDBJ databases">
        <authorList>
            <person name="Rodrigo-Torres Lidia"/>
            <person name="Arahal R.David."/>
        </authorList>
    </citation>
    <scope>NUCLEOTIDE SEQUENCE [LARGE SCALE GENOMIC DNA]</scope>
    <source>
        <strain evidence="4">CECT 4801</strain>
    </source>
</reference>
<keyword evidence="1" id="KW-0238">DNA-binding</keyword>
<dbReference type="CDD" id="cd00093">
    <property type="entry name" value="HTH_XRE"/>
    <property type="match status" value="1"/>
</dbReference>
<gene>
    <name evidence="3" type="primary">sinR</name>
    <name evidence="3" type="ORF">LAL4801_05848</name>
</gene>
<keyword evidence="4" id="KW-1185">Reference proteome</keyword>
<dbReference type="GO" id="GO:0003677">
    <property type="term" value="F:DNA binding"/>
    <property type="evidence" value="ECO:0007669"/>
    <property type="project" value="UniProtKB-KW"/>
</dbReference>
<accession>A0A0M6YBC4</accession>
<dbReference type="InterPro" id="IPR050807">
    <property type="entry name" value="TransReg_Diox_bact_type"/>
</dbReference>
<feature type="domain" description="HTH cro/C1-type" evidence="2">
    <location>
        <begin position="22"/>
        <end position="76"/>
    </location>
</feature>
<evidence type="ECO:0000313" key="3">
    <source>
        <dbReference type="EMBL" id="CTQ47386.1"/>
    </source>
</evidence>
<dbReference type="InterPro" id="IPR013096">
    <property type="entry name" value="Cupin_2"/>
</dbReference>
<dbReference type="EMBL" id="CXST01000007">
    <property type="protein sequence ID" value="CTQ47386.1"/>
    <property type="molecule type" value="Genomic_DNA"/>
</dbReference>
<sequence>MALKETARKMDFPAGVSLGRAIRAMRTEKDMSLSQLALAASLDKGYLSRVERGLKVPSVAIILRISTVLEVSAAQLFGAAENHDLPFVTRADDANELTADDGNYVMRLLTQSDTSSGLEVFLMYPPVELADEPDAEHRGEELLFVVSGKVEIRFPDQNLVLDKGDSVQFPGPLRHQVRRLEENSCVLIAVSGS</sequence>
<dbReference type="InterPro" id="IPR014710">
    <property type="entry name" value="RmlC-like_jellyroll"/>
</dbReference>
<dbReference type="Gene3D" id="1.10.260.40">
    <property type="entry name" value="lambda repressor-like DNA-binding domains"/>
    <property type="match status" value="1"/>
</dbReference>
<organism evidence="3 4">
    <name type="scientific">Roseibium aggregatum</name>
    <dbReference type="NCBI Taxonomy" id="187304"/>
    <lineage>
        <taxon>Bacteria</taxon>
        <taxon>Pseudomonadati</taxon>
        <taxon>Pseudomonadota</taxon>
        <taxon>Alphaproteobacteria</taxon>
        <taxon>Hyphomicrobiales</taxon>
        <taxon>Stappiaceae</taxon>
        <taxon>Roseibium</taxon>
    </lineage>
</organism>
<dbReference type="SUPFAM" id="SSF51182">
    <property type="entry name" value="RmlC-like cupins"/>
    <property type="match status" value="1"/>
</dbReference>
<dbReference type="PROSITE" id="PS50943">
    <property type="entry name" value="HTH_CROC1"/>
    <property type="match status" value="1"/>
</dbReference>